<dbReference type="FunFam" id="3.10.50.10:FF:000001">
    <property type="entry name" value="Chitinase 3-like 1"/>
    <property type="match status" value="2"/>
</dbReference>
<dbReference type="Pfam" id="PF00704">
    <property type="entry name" value="Glyco_hydro_18"/>
    <property type="match status" value="2"/>
</dbReference>
<dbReference type="GO" id="GO:0008061">
    <property type="term" value="F:chitin binding"/>
    <property type="evidence" value="ECO:0007669"/>
    <property type="project" value="InterPro"/>
</dbReference>
<evidence type="ECO:0000256" key="6">
    <source>
        <dbReference type="SAM" id="SignalP"/>
    </source>
</evidence>
<sequence length="940" mass="104499">MRALVLFLLVAFASCLSAKNYVRVCYHTNWSQYRPGAGKFWPETIDPELCTHLVYSFAKINRNTDKLAMYEWNDDKLYPRFNALKQKNPSLRTLLAVGGWNHENHNSPFSKMVKTAASRKVFIDSAIEMLRKWDFDGLDLDWEYPATRGGSPPEDKQRFTVLCQELLNAFKAEAAETGRPRLLLTAAVAAGYKTIDKAYEVAKLGPLLDILNLMTYDLHGNWDKVTGHHTAMVGDDKLTVPYAVQYWIDKGFPASKIALGLATYGRAFALKDPGNNGLGAPKHDWQKPHKGQFTREAGFLAYYEICKLGLTVVNNNAVMAPYGHKGTIWVGFDDKYSLQYKVEELIKKKGLMGAMFWALDLDDFSGSQCGDGPYPLMNAVKKYLGGYTPPPRPTELTPPPQTQPPQPPVPTDGPGPATPMPPTEKPRPPSGGCVAIPPYDQSPGQNAWCKANCAVGYCPSTHCKFMRSFVPFLFVAIASYTSANNYVRVCYHTNWSQYRIGIGKFFPENIDPFLCTHLMYAFAKIDRNTNKLAMFEWNDDQLYPRFNALKNKNPELRTLLAVGGWNHENFDSPFSKMVKTQATRKVFIDSAITTLRAWGFDGLDLDWEYPASRGGSPPEDKRRFTLLCRELLEAFKAEAAKTGKPRLLLTAAVAAGYKTIDKAYEVAKLGPLLDVLNLMTYDLHGNWDSVTGHHTAMAGDDKMTVPFAVQYWIDRGFPANKIALGLAPYGRAFALKDPSNNGLGAPKHDWQKPHEGPYTRESGFLAYYEICKLGLNIVNDNKVKAPYGYKHTIWVGFDNKDSLHLKVNKLIMKKGLKGAMFWALDLDDFRGSQCGEGPYPLINAVKKYLGGYMPPPRPTDVIPAPTTKKPMPPTEGPEPPTDGPQPPTITDRPVPTTEKPTASPSGCVAVPPYDTAPGMVAWCVANCAAGYCPASHCKCN</sequence>
<dbReference type="PROSITE" id="PS51910">
    <property type="entry name" value="GH18_2"/>
    <property type="match status" value="2"/>
</dbReference>
<feature type="compositionally biased region" description="Pro residues" evidence="5">
    <location>
        <begin position="870"/>
        <end position="887"/>
    </location>
</feature>
<accession>A0A3M6V567</accession>
<keyword evidence="1 4" id="KW-0378">Hydrolase</keyword>
<dbReference type="InterPro" id="IPR050314">
    <property type="entry name" value="Glycosyl_Hydrlase_18"/>
</dbReference>
<keyword evidence="2" id="KW-1015">Disulfide bond</keyword>
<feature type="domain" description="GH18" evidence="7">
    <location>
        <begin position="486"/>
        <end position="852"/>
    </location>
</feature>
<feature type="region of interest" description="Disordered" evidence="5">
    <location>
        <begin position="859"/>
        <end position="904"/>
    </location>
</feature>
<dbReference type="Proteomes" id="UP000275408">
    <property type="component" value="Unassembled WGS sequence"/>
</dbReference>
<dbReference type="SUPFAM" id="SSF54556">
    <property type="entry name" value="Chitinase insertion domain"/>
    <property type="match status" value="2"/>
</dbReference>
<feature type="region of interest" description="Disordered" evidence="5">
    <location>
        <begin position="388"/>
        <end position="436"/>
    </location>
</feature>
<dbReference type="FunFam" id="3.20.20.80:FF:000356">
    <property type="entry name" value="Predicted protein"/>
    <property type="match status" value="2"/>
</dbReference>
<feature type="compositionally biased region" description="Pro residues" evidence="5">
    <location>
        <begin position="388"/>
        <end position="423"/>
    </location>
</feature>
<dbReference type="OrthoDB" id="6018892at2759"/>
<dbReference type="GO" id="GO:0006032">
    <property type="term" value="P:chitin catabolic process"/>
    <property type="evidence" value="ECO:0007669"/>
    <property type="project" value="TreeGrafter"/>
</dbReference>
<evidence type="ECO:0000313" key="8">
    <source>
        <dbReference type="EMBL" id="RMX61035.1"/>
    </source>
</evidence>
<dbReference type="SUPFAM" id="SSF51445">
    <property type="entry name" value="(Trans)glycosidases"/>
    <property type="match status" value="2"/>
</dbReference>
<dbReference type="AlphaFoldDB" id="A0A3M6V567"/>
<dbReference type="GO" id="GO:0005576">
    <property type="term" value="C:extracellular region"/>
    <property type="evidence" value="ECO:0007669"/>
    <property type="project" value="TreeGrafter"/>
</dbReference>
<evidence type="ECO:0000256" key="4">
    <source>
        <dbReference type="RuleBase" id="RU000489"/>
    </source>
</evidence>
<dbReference type="Gene3D" id="3.20.20.80">
    <property type="entry name" value="Glycosidases"/>
    <property type="match status" value="2"/>
</dbReference>
<dbReference type="InterPro" id="IPR011583">
    <property type="entry name" value="Chitinase_II/V-like_cat"/>
</dbReference>
<dbReference type="PROSITE" id="PS51257">
    <property type="entry name" value="PROKAR_LIPOPROTEIN"/>
    <property type="match status" value="1"/>
</dbReference>
<evidence type="ECO:0000256" key="2">
    <source>
        <dbReference type="ARBA" id="ARBA00023157"/>
    </source>
</evidence>
<evidence type="ECO:0000256" key="1">
    <source>
        <dbReference type="ARBA" id="ARBA00022801"/>
    </source>
</evidence>
<evidence type="ECO:0000256" key="5">
    <source>
        <dbReference type="SAM" id="MobiDB-lite"/>
    </source>
</evidence>
<evidence type="ECO:0000259" key="7">
    <source>
        <dbReference type="PROSITE" id="PS51910"/>
    </source>
</evidence>
<keyword evidence="6" id="KW-0732">Signal</keyword>
<dbReference type="Gene3D" id="3.10.50.10">
    <property type="match status" value="2"/>
</dbReference>
<dbReference type="InterPro" id="IPR001223">
    <property type="entry name" value="Glyco_hydro18_cat"/>
</dbReference>
<dbReference type="GO" id="GO:0005975">
    <property type="term" value="P:carbohydrate metabolic process"/>
    <property type="evidence" value="ECO:0007669"/>
    <property type="project" value="InterPro"/>
</dbReference>
<dbReference type="CDD" id="cd02872">
    <property type="entry name" value="GH18_chitolectin_chitotriosidase"/>
    <property type="match status" value="2"/>
</dbReference>
<evidence type="ECO:0000313" key="9">
    <source>
        <dbReference type="Proteomes" id="UP000275408"/>
    </source>
</evidence>
<organism evidence="8 9">
    <name type="scientific">Pocillopora damicornis</name>
    <name type="common">Cauliflower coral</name>
    <name type="synonym">Millepora damicornis</name>
    <dbReference type="NCBI Taxonomy" id="46731"/>
    <lineage>
        <taxon>Eukaryota</taxon>
        <taxon>Metazoa</taxon>
        <taxon>Cnidaria</taxon>
        <taxon>Anthozoa</taxon>
        <taxon>Hexacorallia</taxon>
        <taxon>Scleractinia</taxon>
        <taxon>Astrocoeniina</taxon>
        <taxon>Pocilloporidae</taxon>
        <taxon>Pocillopora</taxon>
    </lineage>
</organism>
<keyword evidence="3 4" id="KW-0326">Glycosidase</keyword>
<proteinExistence type="predicted"/>
<gene>
    <name evidence="8" type="ORF">pdam_00007557</name>
</gene>
<keyword evidence="9" id="KW-1185">Reference proteome</keyword>
<name>A0A3M6V567_POCDA</name>
<comment type="caution">
    <text evidence="8">The sequence shown here is derived from an EMBL/GenBank/DDBJ whole genome shotgun (WGS) entry which is preliminary data.</text>
</comment>
<dbReference type="EMBL" id="RCHS01000085">
    <property type="protein sequence ID" value="RMX61035.1"/>
    <property type="molecule type" value="Genomic_DNA"/>
</dbReference>
<dbReference type="SMART" id="SM00636">
    <property type="entry name" value="Glyco_18"/>
    <property type="match status" value="2"/>
</dbReference>
<dbReference type="STRING" id="46731.A0A3M6V567"/>
<reference evidence="8 9" key="1">
    <citation type="journal article" date="2018" name="Sci. Rep.">
        <title>Comparative analysis of the Pocillopora damicornis genome highlights role of immune system in coral evolution.</title>
        <authorList>
            <person name="Cunning R."/>
            <person name="Bay R.A."/>
            <person name="Gillette P."/>
            <person name="Baker A.C."/>
            <person name="Traylor-Knowles N."/>
        </authorList>
    </citation>
    <scope>NUCLEOTIDE SEQUENCE [LARGE SCALE GENOMIC DNA]</scope>
    <source>
        <strain evidence="8">RSMAS</strain>
        <tissue evidence="8">Whole animal</tissue>
    </source>
</reference>
<dbReference type="GO" id="GO:0004568">
    <property type="term" value="F:chitinase activity"/>
    <property type="evidence" value="ECO:0007669"/>
    <property type="project" value="TreeGrafter"/>
</dbReference>
<protein>
    <recommendedName>
        <fullName evidence="7">GH18 domain-containing protein</fullName>
    </recommendedName>
</protein>
<dbReference type="PROSITE" id="PS01095">
    <property type="entry name" value="GH18_1"/>
    <property type="match status" value="2"/>
</dbReference>
<dbReference type="InterPro" id="IPR017853">
    <property type="entry name" value="GH"/>
</dbReference>
<dbReference type="PANTHER" id="PTHR11177">
    <property type="entry name" value="CHITINASE"/>
    <property type="match status" value="1"/>
</dbReference>
<feature type="chain" id="PRO_5018337136" description="GH18 domain-containing protein" evidence="6">
    <location>
        <begin position="19"/>
        <end position="940"/>
    </location>
</feature>
<dbReference type="PANTHER" id="PTHR11177:SF317">
    <property type="entry name" value="CHITINASE 12-RELATED"/>
    <property type="match status" value="1"/>
</dbReference>
<dbReference type="InterPro" id="IPR001579">
    <property type="entry name" value="Glyco_hydro_18_chit_AS"/>
</dbReference>
<feature type="domain" description="GH18" evidence="7">
    <location>
        <begin position="21"/>
        <end position="387"/>
    </location>
</feature>
<feature type="signal peptide" evidence="6">
    <location>
        <begin position="1"/>
        <end position="18"/>
    </location>
</feature>
<dbReference type="InterPro" id="IPR029070">
    <property type="entry name" value="Chitinase_insertion_sf"/>
</dbReference>
<evidence type="ECO:0000256" key="3">
    <source>
        <dbReference type="ARBA" id="ARBA00023295"/>
    </source>
</evidence>